<sequence length="129" mass="13645">MLSPPQEKLASINRIRESVLHSRASVRRLCGLIGGTAAILPADDDLDGGLSTRSRLDSATSGSGARPRERWASPHGDPPQAHGDPPAPPGNPDSGRPRAARPEHAALGSRAAYARRLRRTPVRGAGRRV</sequence>
<organism evidence="2 3">
    <name type="scientific">Streptomyces axinellae</name>
    <dbReference type="NCBI Taxonomy" id="552788"/>
    <lineage>
        <taxon>Bacteria</taxon>
        <taxon>Bacillati</taxon>
        <taxon>Actinomycetota</taxon>
        <taxon>Actinomycetes</taxon>
        <taxon>Kitasatosporales</taxon>
        <taxon>Streptomycetaceae</taxon>
        <taxon>Streptomyces</taxon>
    </lineage>
</organism>
<evidence type="ECO:0000256" key="1">
    <source>
        <dbReference type="SAM" id="MobiDB-lite"/>
    </source>
</evidence>
<feature type="compositionally biased region" description="Polar residues" evidence="1">
    <location>
        <begin position="51"/>
        <end position="63"/>
    </location>
</feature>
<reference evidence="2 3" key="1">
    <citation type="journal article" date="2019" name="Int. J. Syst. Evol. Microbiol.">
        <title>The Global Catalogue of Microorganisms (GCM) 10K type strain sequencing project: providing services to taxonomists for standard genome sequencing and annotation.</title>
        <authorList>
            <consortium name="The Broad Institute Genomics Platform"/>
            <consortium name="The Broad Institute Genome Sequencing Center for Infectious Disease"/>
            <person name="Wu L."/>
            <person name="Ma J."/>
        </authorList>
    </citation>
    <scope>NUCLEOTIDE SEQUENCE [LARGE SCALE GENOMIC DNA]</scope>
    <source>
        <strain evidence="2 3">JCM 16373</strain>
    </source>
</reference>
<gene>
    <name evidence="2" type="ORF">GCM10009863_34570</name>
</gene>
<protein>
    <submittedName>
        <fullName evidence="2">Uncharacterized protein</fullName>
    </submittedName>
</protein>
<accession>A0ABN3Q5X4</accession>
<dbReference type="Proteomes" id="UP001501447">
    <property type="component" value="Unassembled WGS sequence"/>
</dbReference>
<evidence type="ECO:0000313" key="2">
    <source>
        <dbReference type="EMBL" id="GAA2617710.1"/>
    </source>
</evidence>
<feature type="compositionally biased region" description="Basic residues" evidence="1">
    <location>
        <begin position="113"/>
        <end position="129"/>
    </location>
</feature>
<comment type="caution">
    <text evidence="2">The sequence shown here is derived from an EMBL/GenBank/DDBJ whole genome shotgun (WGS) entry which is preliminary data.</text>
</comment>
<proteinExistence type="predicted"/>
<dbReference type="EMBL" id="BAAARJ010000010">
    <property type="protein sequence ID" value="GAA2617710.1"/>
    <property type="molecule type" value="Genomic_DNA"/>
</dbReference>
<evidence type="ECO:0000313" key="3">
    <source>
        <dbReference type="Proteomes" id="UP001501447"/>
    </source>
</evidence>
<feature type="compositionally biased region" description="Low complexity" evidence="1">
    <location>
        <begin position="74"/>
        <end position="84"/>
    </location>
</feature>
<feature type="region of interest" description="Disordered" evidence="1">
    <location>
        <begin position="41"/>
        <end position="129"/>
    </location>
</feature>
<keyword evidence="3" id="KW-1185">Reference proteome</keyword>
<name>A0ABN3Q5X4_9ACTN</name>